<evidence type="ECO:0000313" key="2">
    <source>
        <dbReference type="Proteomes" id="UP001281761"/>
    </source>
</evidence>
<keyword evidence="2" id="KW-1185">Reference proteome</keyword>
<comment type="caution">
    <text evidence="1">The sequence shown here is derived from an EMBL/GenBank/DDBJ whole genome shotgun (WGS) entry which is preliminary data.</text>
</comment>
<sequence>MHPKWSPIYSPPNSQYFLRTRYDHHNARSAHPSQPPYPAAVRRLSKRACADRVPAQRYFQYSPPNPPHPTNRNHPVLRAPIRALPTTLALWVVCHFTRQPHDCVYCVCPPRPQALERSTVLQSVLCCAIRSFSAGDQRIRADHYISSELRADCNTGTVHGCPPQPRAGILVLLLSQSVTTSFFRIQEQRTLC</sequence>
<proteinExistence type="predicted"/>
<gene>
    <name evidence="1" type="ORF">BLNAU_10882</name>
</gene>
<accession>A0ABQ9XRM7</accession>
<dbReference type="EMBL" id="JARBJD010000081">
    <property type="protein sequence ID" value="KAK2954227.1"/>
    <property type="molecule type" value="Genomic_DNA"/>
</dbReference>
<dbReference type="Proteomes" id="UP001281761">
    <property type="component" value="Unassembled WGS sequence"/>
</dbReference>
<name>A0ABQ9XRM7_9EUKA</name>
<evidence type="ECO:0000313" key="1">
    <source>
        <dbReference type="EMBL" id="KAK2954227.1"/>
    </source>
</evidence>
<organism evidence="1 2">
    <name type="scientific">Blattamonas nauphoetae</name>
    <dbReference type="NCBI Taxonomy" id="2049346"/>
    <lineage>
        <taxon>Eukaryota</taxon>
        <taxon>Metamonada</taxon>
        <taxon>Preaxostyla</taxon>
        <taxon>Oxymonadida</taxon>
        <taxon>Blattamonas</taxon>
    </lineage>
</organism>
<protein>
    <submittedName>
        <fullName evidence="1">Uncharacterized protein</fullName>
    </submittedName>
</protein>
<reference evidence="1 2" key="1">
    <citation type="journal article" date="2022" name="bioRxiv">
        <title>Genomics of Preaxostyla Flagellates Illuminates Evolutionary Transitions and the Path Towards Mitochondrial Loss.</title>
        <authorList>
            <person name="Novak L.V.F."/>
            <person name="Treitli S.C."/>
            <person name="Pyrih J."/>
            <person name="Halakuc P."/>
            <person name="Pipaliya S.V."/>
            <person name="Vacek V."/>
            <person name="Brzon O."/>
            <person name="Soukal P."/>
            <person name="Eme L."/>
            <person name="Dacks J.B."/>
            <person name="Karnkowska A."/>
            <person name="Elias M."/>
            <person name="Hampl V."/>
        </authorList>
    </citation>
    <scope>NUCLEOTIDE SEQUENCE [LARGE SCALE GENOMIC DNA]</scope>
    <source>
        <strain evidence="1">NAU3</strain>
        <tissue evidence="1">Gut</tissue>
    </source>
</reference>